<evidence type="ECO:0000259" key="1">
    <source>
        <dbReference type="Pfam" id="PF00501"/>
    </source>
</evidence>
<dbReference type="InterPro" id="IPR042099">
    <property type="entry name" value="ANL_N_sf"/>
</dbReference>
<keyword evidence="2" id="KW-0436">Ligase</keyword>
<dbReference type="STRING" id="1702214.AL399_07060"/>
<evidence type="ECO:0000313" key="3">
    <source>
        <dbReference type="Proteomes" id="UP000054172"/>
    </source>
</evidence>
<keyword evidence="3" id="KW-1185">Reference proteome</keyword>
<accession>A0A0Q4B3F6</accession>
<evidence type="ECO:0000313" key="2">
    <source>
        <dbReference type="EMBL" id="KQM08469.1"/>
    </source>
</evidence>
<sequence>MEFKHVENPQIQFASPESIAEFQNARLREEVAYLYARSPYYGGLMRSLGITPGDIRMVEDLAKLPTTAKEDLQRRSGEFVCVPEQEIRDYVTTSGTLGSPVVFALSDSDLERLAYNEWLSFSTAGCVAGQRLQLMTTLDRRFMAGLAYYMGARRLGMASVRVGNGIPALQWDTIARIHPEVCMVVPSFLVPLVEYAQHQGIDYAHSSLRKAICIGEGIRTPDLSLSRLGERIQTLWPTLELYSTYASTEMQSSFTECECQCGGHAQPDLIICEFLDEQGNPVPEGEPGELTITTLGVRAMPLLRFRTGDVCYHFRQPCSCGRNTLRVSPLLGRKGQMIKYKGTTMYPPALYDILDAVPGVNDYLVEVFENSLGTDEISIRVVTDSPSEAFAKELKDLFRAKVRVAPRIVFSPQHEVQALKNPTGSRKVVKFIDHRVR</sequence>
<dbReference type="Proteomes" id="UP000054172">
    <property type="component" value="Unassembled WGS sequence"/>
</dbReference>
<dbReference type="PANTHER" id="PTHR43845">
    <property type="entry name" value="BLR5969 PROTEIN"/>
    <property type="match status" value="1"/>
</dbReference>
<proteinExistence type="predicted"/>
<organism evidence="2 3">
    <name type="scientific">Candidatus [Bacteroides] periocalifornicus</name>
    <dbReference type="NCBI Taxonomy" id="1702214"/>
    <lineage>
        <taxon>Bacteria</taxon>
        <taxon>Pseudomonadati</taxon>
        <taxon>Bacteroidota</taxon>
    </lineage>
</organism>
<dbReference type="Gene3D" id="3.30.300.30">
    <property type="match status" value="1"/>
</dbReference>
<feature type="domain" description="AMP-dependent synthetase/ligase" evidence="1">
    <location>
        <begin position="91"/>
        <end position="294"/>
    </location>
</feature>
<comment type="caution">
    <text evidence="2">The sequence shown here is derived from an EMBL/GenBank/DDBJ whole genome shotgun (WGS) entry which is preliminary data.</text>
</comment>
<gene>
    <name evidence="2" type="ORF">AL399_07060</name>
</gene>
<dbReference type="GO" id="GO:0016874">
    <property type="term" value="F:ligase activity"/>
    <property type="evidence" value="ECO:0007669"/>
    <property type="project" value="UniProtKB-KW"/>
</dbReference>
<dbReference type="Pfam" id="PF00501">
    <property type="entry name" value="AMP-binding"/>
    <property type="match status" value="1"/>
</dbReference>
<name>A0A0Q4B3F6_9BACT</name>
<dbReference type="InterPro" id="IPR000873">
    <property type="entry name" value="AMP-dep_synth/lig_dom"/>
</dbReference>
<protein>
    <submittedName>
        <fullName evidence="2">Phenylacetate--CoA ligase</fullName>
    </submittedName>
</protein>
<dbReference type="EMBL" id="LIIK01000036">
    <property type="protein sequence ID" value="KQM08469.1"/>
    <property type="molecule type" value="Genomic_DNA"/>
</dbReference>
<dbReference type="PANTHER" id="PTHR43845:SF1">
    <property type="entry name" value="BLR5969 PROTEIN"/>
    <property type="match status" value="1"/>
</dbReference>
<dbReference type="InterPro" id="IPR045851">
    <property type="entry name" value="AMP-bd_C_sf"/>
</dbReference>
<dbReference type="SUPFAM" id="SSF56801">
    <property type="entry name" value="Acetyl-CoA synthetase-like"/>
    <property type="match status" value="1"/>
</dbReference>
<dbReference type="Gene3D" id="3.40.50.12780">
    <property type="entry name" value="N-terminal domain of ligase-like"/>
    <property type="match status" value="1"/>
</dbReference>
<dbReference type="AlphaFoldDB" id="A0A0Q4B3F6"/>
<dbReference type="PATRIC" id="fig|1702214.3.peg.985"/>
<reference evidence="2" key="1">
    <citation type="submission" date="2015-08" db="EMBL/GenBank/DDBJ databases">
        <title>Candidatus Bacteriodes Periocalifornicus.</title>
        <authorList>
            <person name="McLean J.S."/>
            <person name="Kelley S."/>
        </authorList>
    </citation>
    <scope>NUCLEOTIDE SEQUENCE [LARGE SCALE GENOMIC DNA]</scope>
    <source>
        <strain evidence="2">12B</strain>
    </source>
</reference>